<keyword evidence="2" id="KW-0812">Transmembrane</keyword>
<evidence type="ECO:0000256" key="4">
    <source>
        <dbReference type="ARBA" id="ARBA00022989"/>
    </source>
</evidence>
<dbReference type="SMART" id="SM00321">
    <property type="entry name" value="WSC"/>
    <property type="match status" value="2"/>
</dbReference>
<evidence type="ECO:0000256" key="5">
    <source>
        <dbReference type="ARBA" id="ARBA00023136"/>
    </source>
</evidence>
<dbReference type="PANTHER" id="PTHR24269">
    <property type="entry name" value="KREMEN PROTEIN"/>
    <property type="match status" value="1"/>
</dbReference>
<dbReference type="Proteomes" id="UP001215598">
    <property type="component" value="Unassembled WGS sequence"/>
</dbReference>
<organism evidence="8 9">
    <name type="scientific">Mycena metata</name>
    <dbReference type="NCBI Taxonomy" id="1033252"/>
    <lineage>
        <taxon>Eukaryota</taxon>
        <taxon>Fungi</taxon>
        <taxon>Dikarya</taxon>
        <taxon>Basidiomycota</taxon>
        <taxon>Agaricomycotina</taxon>
        <taxon>Agaricomycetes</taxon>
        <taxon>Agaricomycetidae</taxon>
        <taxon>Agaricales</taxon>
        <taxon>Marasmiineae</taxon>
        <taxon>Mycenaceae</taxon>
        <taxon>Mycena</taxon>
    </lineage>
</organism>
<dbReference type="GO" id="GO:0005886">
    <property type="term" value="C:plasma membrane"/>
    <property type="evidence" value="ECO:0007669"/>
    <property type="project" value="TreeGrafter"/>
</dbReference>
<dbReference type="AlphaFoldDB" id="A0AAD7MN87"/>
<keyword evidence="3" id="KW-0732">Signal</keyword>
<dbReference type="PANTHER" id="PTHR24269:SF16">
    <property type="entry name" value="PROTEIN SLG1"/>
    <property type="match status" value="1"/>
</dbReference>
<evidence type="ECO:0000259" key="7">
    <source>
        <dbReference type="PROSITE" id="PS51212"/>
    </source>
</evidence>
<dbReference type="InterPro" id="IPR051836">
    <property type="entry name" value="Kremen_rcpt"/>
</dbReference>
<dbReference type="Pfam" id="PF01822">
    <property type="entry name" value="WSC"/>
    <property type="match status" value="2"/>
</dbReference>
<proteinExistence type="predicted"/>
<dbReference type="InterPro" id="IPR002889">
    <property type="entry name" value="WSC_carb-bd"/>
</dbReference>
<feature type="domain" description="WSC" evidence="7">
    <location>
        <begin position="14"/>
        <end position="108"/>
    </location>
</feature>
<evidence type="ECO:0000256" key="1">
    <source>
        <dbReference type="ARBA" id="ARBA00004167"/>
    </source>
</evidence>
<evidence type="ECO:0000256" key="2">
    <source>
        <dbReference type="ARBA" id="ARBA00022692"/>
    </source>
</evidence>
<evidence type="ECO:0000313" key="9">
    <source>
        <dbReference type="Proteomes" id="UP001215598"/>
    </source>
</evidence>
<comment type="caution">
    <text evidence="8">The sequence shown here is derived from an EMBL/GenBank/DDBJ whole genome shotgun (WGS) entry which is preliminary data.</text>
</comment>
<keyword evidence="9" id="KW-1185">Reference proteome</keyword>
<comment type="subcellular location">
    <subcellularLocation>
        <location evidence="1">Membrane</location>
        <topology evidence="1">Single-pass membrane protein</topology>
    </subcellularLocation>
</comment>
<dbReference type="EMBL" id="JARKIB010000198">
    <property type="protein sequence ID" value="KAJ7724867.1"/>
    <property type="molecule type" value="Genomic_DNA"/>
</dbReference>
<keyword evidence="5" id="KW-0472">Membrane</keyword>
<keyword evidence="4" id="KW-1133">Transmembrane helix</keyword>
<dbReference type="PROSITE" id="PS51212">
    <property type="entry name" value="WSC"/>
    <property type="match status" value="2"/>
</dbReference>
<evidence type="ECO:0000313" key="8">
    <source>
        <dbReference type="EMBL" id="KAJ7724867.1"/>
    </source>
</evidence>
<gene>
    <name evidence="8" type="ORF">B0H16DRAFT_287698</name>
</gene>
<reference evidence="8" key="1">
    <citation type="submission" date="2023-03" db="EMBL/GenBank/DDBJ databases">
        <title>Massive genome expansion in bonnet fungi (Mycena s.s.) driven by repeated elements and novel gene families across ecological guilds.</title>
        <authorList>
            <consortium name="Lawrence Berkeley National Laboratory"/>
            <person name="Harder C.B."/>
            <person name="Miyauchi S."/>
            <person name="Viragh M."/>
            <person name="Kuo A."/>
            <person name="Thoen E."/>
            <person name="Andreopoulos B."/>
            <person name="Lu D."/>
            <person name="Skrede I."/>
            <person name="Drula E."/>
            <person name="Henrissat B."/>
            <person name="Morin E."/>
            <person name="Kohler A."/>
            <person name="Barry K."/>
            <person name="LaButti K."/>
            <person name="Morin E."/>
            <person name="Salamov A."/>
            <person name="Lipzen A."/>
            <person name="Mereny Z."/>
            <person name="Hegedus B."/>
            <person name="Baldrian P."/>
            <person name="Stursova M."/>
            <person name="Weitz H."/>
            <person name="Taylor A."/>
            <person name="Grigoriev I.V."/>
            <person name="Nagy L.G."/>
            <person name="Martin F."/>
            <person name="Kauserud H."/>
        </authorList>
    </citation>
    <scope>NUCLEOTIDE SEQUENCE</scope>
    <source>
        <strain evidence="8">CBHHK182m</strain>
    </source>
</reference>
<keyword evidence="6" id="KW-0325">Glycoprotein</keyword>
<accession>A0AAD7MN87</accession>
<feature type="domain" description="WSC" evidence="7">
    <location>
        <begin position="120"/>
        <end position="212"/>
    </location>
</feature>
<evidence type="ECO:0000256" key="6">
    <source>
        <dbReference type="ARBA" id="ARBA00023180"/>
    </source>
</evidence>
<protein>
    <submittedName>
        <fullName evidence="8">WSC domain-containing protein</fullName>
    </submittedName>
</protein>
<name>A0AAD7MN87_9AGAR</name>
<evidence type="ECO:0000256" key="3">
    <source>
        <dbReference type="ARBA" id="ARBA00022729"/>
    </source>
</evidence>
<sequence>MLYVGSLPRVALRKLTYCAISRDISTSRTLAGASFVNTTGMTVESCFAFCTAGGYNLAGVEFGSQCYCDYAVQASGTLSAQGNCNTPCSGNSSEFCGAGNFINIYSNGAPSPVIPKTVGTWQYEGCFADSTSSRVLPHQQTIAGGVTVESCTSACKANGFAVAGVEFGQECWCSSSLPTSSLLSDNDCQTACTANTTEFCGGSSRLGVYEDTTGQICLAASDAQNFNLNAVFVIPPTTGAVSVPLHVKIINTVTLVSWSVLTTASDVFTSETLLNGGILPVSTSQPNFRTASLPVKPGDSPIFVTTQFPPAAAGPYCTMTNPVLGPSGPPVLAVSGRSDLWALCPNSTAAGRLDAVFNPAPNHPHYTLASCSAVYITLA</sequence>